<keyword evidence="1" id="KW-1133">Transmembrane helix</keyword>
<evidence type="ECO:0000256" key="1">
    <source>
        <dbReference type="SAM" id="Phobius"/>
    </source>
</evidence>
<protein>
    <recommendedName>
        <fullName evidence="4">PH domain-containing protein</fullName>
    </recommendedName>
</protein>
<evidence type="ECO:0008006" key="4">
    <source>
        <dbReference type="Google" id="ProtNLM"/>
    </source>
</evidence>
<reference evidence="2 3" key="1">
    <citation type="journal article" date="2024" name="ISME J.">
        <title>Tailless and filamentous prophages are predominant in marine Vibrio.</title>
        <authorList>
            <person name="Steensen K."/>
            <person name="Seneca J."/>
            <person name="Bartlau N."/>
            <person name="Yu X.A."/>
            <person name="Hussain F.A."/>
            <person name="Polz M.F."/>
        </authorList>
    </citation>
    <scope>NUCLEOTIDE SEQUENCE [LARGE SCALE GENOMIC DNA]</scope>
    <source>
        <strain evidence="2 3">10N.239.312.F12</strain>
    </source>
</reference>
<proteinExistence type="predicted"/>
<accession>A0ABV4N578</accession>
<gene>
    <name evidence="2" type="ORF">AB6D66_24725</name>
</gene>
<sequence length="154" mass="17097">MASSLPIGIVTVFYSKEFNKGLLLILISISAFIVITSDNNPETLIAHAINGLIALLFFSMTIEVKDNVLSWYFGFGFWRKNVEVSDIAETSFYQSKWYQGIGIRMLSDGWLYNASIGSALKLSLSTGKHVYIGCKDTDGLKLALKTANEKITQK</sequence>
<organism evidence="2 3">
    <name type="scientific">Vibrio pomeroyi</name>
    <dbReference type="NCBI Taxonomy" id="198832"/>
    <lineage>
        <taxon>Bacteria</taxon>
        <taxon>Pseudomonadati</taxon>
        <taxon>Pseudomonadota</taxon>
        <taxon>Gammaproteobacteria</taxon>
        <taxon>Vibrionales</taxon>
        <taxon>Vibrionaceae</taxon>
        <taxon>Vibrio</taxon>
    </lineage>
</organism>
<name>A0ABV4N578_9VIBR</name>
<keyword evidence="3" id="KW-1185">Reference proteome</keyword>
<feature type="transmembrane region" description="Helical" evidence="1">
    <location>
        <begin position="43"/>
        <end position="62"/>
    </location>
</feature>
<dbReference type="Proteomes" id="UP001570071">
    <property type="component" value="Unassembled WGS sequence"/>
</dbReference>
<dbReference type="EMBL" id="JBFSSG010000108">
    <property type="protein sequence ID" value="MEZ8724280.1"/>
    <property type="molecule type" value="Genomic_DNA"/>
</dbReference>
<keyword evidence="1" id="KW-0472">Membrane</keyword>
<feature type="transmembrane region" description="Helical" evidence="1">
    <location>
        <begin position="21"/>
        <end position="37"/>
    </location>
</feature>
<keyword evidence="1" id="KW-0812">Transmembrane</keyword>
<evidence type="ECO:0000313" key="2">
    <source>
        <dbReference type="EMBL" id="MEZ8724280.1"/>
    </source>
</evidence>
<evidence type="ECO:0000313" key="3">
    <source>
        <dbReference type="Proteomes" id="UP001570071"/>
    </source>
</evidence>
<comment type="caution">
    <text evidence="2">The sequence shown here is derived from an EMBL/GenBank/DDBJ whole genome shotgun (WGS) entry which is preliminary data.</text>
</comment>